<dbReference type="Pfam" id="PF07238">
    <property type="entry name" value="PilZ"/>
    <property type="match status" value="1"/>
</dbReference>
<dbReference type="EMBL" id="VTEH01000001">
    <property type="protein sequence ID" value="TYR77724.1"/>
    <property type="molecule type" value="Genomic_DNA"/>
</dbReference>
<dbReference type="InterPro" id="IPR009875">
    <property type="entry name" value="PilZ_domain"/>
</dbReference>
<feature type="domain" description="PilZ" evidence="1">
    <location>
        <begin position="31"/>
        <end position="117"/>
    </location>
</feature>
<organism evidence="2 3">
    <name type="scientific">Rossellomorea vietnamensis</name>
    <dbReference type="NCBI Taxonomy" id="218284"/>
    <lineage>
        <taxon>Bacteria</taxon>
        <taxon>Bacillati</taxon>
        <taxon>Bacillota</taxon>
        <taxon>Bacilli</taxon>
        <taxon>Bacillales</taxon>
        <taxon>Bacillaceae</taxon>
        <taxon>Rossellomorea</taxon>
    </lineage>
</organism>
<dbReference type="AlphaFoldDB" id="A0A5D4KK95"/>
<dbReference type="Proteomes" id="UP000323317">
    <property type="component" value="Unassembled WGS sequence"/>
</dbReference>
<protein>
    <submittedName>
        <fullName evidence="2">PilZ domain-containing protein</fullName>
    </submittedName>
</protein>
<name>A0A5D4KK95_9BACI</name>
<dbReference type="Gene3D" id="2.40.10.220">
    <property type="entry name" value="predicted glycosyltransferase like domains"/>
    <property type="match status" value="1"/>
</dbReference>
<comment type="caution">
    <text evidence="2">The sequence shown here is derived from an EMBL/GenBank/DDBJ whole genome shotgun (WGS) entry which is preliminary data.</text>
</comment>
<dbReference type="GO" id="GO:0035438">
    <property type="term" value="F:cyclic-di-GMP binding"/>
    <property type="evidence" value="ECO:0007669"/>
    <property type="project" value="InterPro"/>
</dbReference>
<evidence type="ECO:0000313" key="2">
    <source>
        <dbReference type="EMBL" id="TYR77724.1"/>
    </source>
</evidence>
<evidence type="ECO:0000313" key="3">
    <source>
        <dbReference type="Proteomes" id="UP000323317"/>
    </source>
</evidence>
<evidence type="ECO:0000259" key="1">
    <source>
        <dbReference type="Pfam" id="PF07238"/>
    </source>
</evidence>
<accession>A0A5D4KK95</accession>
<gene>
    <name evidence="2" type="ORF">FZC79_02605</name>
</gene>
<proteinExistence type="predicted"/>
<sequence length="131" mass="15427">MKQVIKLKPFKRGESFRYTFKNPLPGRFKLHMDQGKERASTKEGALLIKDISPKGMRFRTEYTLPVDRLDFEMEIHFELMDQQITMAGRPIWRKGAGKDIYYGFTSVEDAETEELIIETLKSYSKKDKKKQ</sequence>
<reference evidence="2 3" key="1">
    <citation type="submission" date="2019-08" db="EMBL/GenBank/DDBJ databases">
        <title>Bacillus genomes from the desert of Cuatro Cienegas, Coahuila.</title>
        <authorList>
            <person name="Olmedo-Alvarez G."/>
        </authorList>
    </citation>
    <scope>NUCLEOTIDE SEQUENCE [LARGE SCALE GENOMIC DNA]</scope>
    <source>
        <strain evidence="2 3">CH40_1T</strain>
    </source>
</reference>